<keyword evidence="1" id="KW-0472">Membrane</keyword>
<comment type="caution">
    <text evidence="2">The sequence shown here is derived from an EMBL/GenBank/DDBJ whole genome shotgun (WGS) entry which is preliminary data.</text>
</comment>
<feature type="transmembrane region" description="Helical" evidence="1">
    <location>
        <begin position="20"/>
        <end position="42"/>
    </location>
</feature>
<evidence type="ECO:0000313" key="2">
    <source>
        <dbReference type="EMBL" id="EKR64776.1"/>
    </source>
</evidence>
<keyword evidence="1" id="KW-0812">Transmembrane</keyword>
<dbReference type="EMBL" id="AFLV02000038">
    <property type="protein sequence ID" value="EKR64776.1"/>
    <property type="molecule type" value="Genomic_DNA"/>
</dbReference>
<reference evidence="2 3" key="1">
    <citation type="submission" date="2012-10" db="EMBL/GenBank/DDBJ databases">
        <authorList>
            <person name="Harkins D.M."/>
            <person name="Durkin A.S."/>
            <person name="Brinkac L.M."/>
            <person name="Haft D.H."/>
            <person name="Selengut J.D."/>
            <person name="Sanka R."/>
            <person name="DePew J."/>
            <person name="Purushe J."/>
            <person name="Whelen A.C."/>
            <person name="Vinetz J.M."/>
            <person name="Sutton G.G."/>
            <person name="Nierman W.C."/>
            <person name="Fouts D.E."/>
        </authorList>
    </citation>
    <scope>NUCLEOTIDE SEQUENCE [LARGE SCALE GENOMIC DNA]</scope>
    <source>
        <strain evidence="2 3">2006001853</strain>
    </source>
</reference>
<sequence>MILANVPWFTAATEKLTIRTIAIVTTFFKIFIFSFLCVLVKFDPNLPRNFKLFLIRLSLLRSELQSYRSPQLENSQDQKYELYILRRYCSVFSPDLKPHRALYPRHHTEFGTNSCPYLLYPPQK</sequence>
<proteinExistence type="predicted"/>
<name>A0A828Z353_9LEPT</name>
<organism evidence="2 3">
    <name type="scientific">Leptospira weilii str. 2006001853</name>
    <dbReference type="NCBI Taxonomy" id="1001589"/>
    <lineage>
        <taxon>Bacteria</taxon>
        <taxon>Pseudomonadati</taxon>
        <taxon>Spirochaetota</taxon>
        <taxon>Spirochaetia</taxon>
        <taxon>Leptospirales</taxon>
        <taxon>Leptospiraceae</taxon>
        <taxon>Leptospira</taxon>
    </lineage>
</organism>
<keyword evidence="1" id="KW-1133">Transmembrane helix</keyword>
<evidence type="ECO:0000313" key="3">
    <source>
        <dbReference type="Proteomes" id="UP000001338"/>
    </source>
</evidence>
<gene>
    <name evidence="2" type="ORF">LEP1GSC036_3288</name>
</gene>
<dbReference type="Proteomes" id="UP000001338">
    <property type="component" value="Unassembled WGS sequence"/>
</dbReference>
<dbReference type="AlphaFoldDB" id="A0A828Z353"/>
<evidence type="ECO:0000256" key="1">
    <source>
        <dbReference type="SAM" id="Phobius"/>
    </source>
</evidence>
<protein>
    <submittedName>
        <fullName evidence="2">Uncharacterized protein</fullName>
    </submittedName>
</protein>
<accession>A0A828Z353</accession>